<proteinExistence type="predicted"/>
<reference evidence="1 2" key="1">
    <citation type="submission" date="2021-01" db="EMBL/GenBank/DDBJ databases">
        <title>Streptomyces acididurans sp. nov., isolated from a peat swamp forest soil.</title>
        <authorList>
            <person name="Chantavorakit T."/>
            <person name="Duangmal K."/>
        </authorList>
    </citation>
    <scope>NUCLEOTIDE SEQUENCE [LARGE SCALE GENOMIC DNA]</scope>
    <source>
        <strain evidence="1 2">KK5PA1</strain>
    </source>
</reference>
<evidence type="ECO:0000313" key="1">
    <source>
        <dbReference type="EMBL" id="MBM9505035.1"/>
    </source>
</evidence>
<dbReference type="EMBL" id="JADKYB010000005">
    <property type="protein sequence ID" value="MBM9505035.1"/>
    <property type="molecule type" value="Genomic_DNA"/>
</dbReference>
<comment type="caution">
    <text evidence="1">The sequence shown here is derived from an EMBL/GenBank/DDBJ whole genome shotgun (WGS) entry which is preliminary data.</text>
</comment>
<keyword evidence="2" id="KW-1185">Reference proteome</keyword>
<dbReference type="Proteomes" id="UP000749040">
    <property type="component" value="Unassembled WGS sequence"/>
</dbReference>
<sequence>MTTVFITPPNPYDFELSELTELAETLQTEDRNSSIQVKPQSERGYGADATECIDLLIFIGGASAKGALGYASGVVVKKTIEWARDRWKRDREENTGLEPRPRMVRVIWGPNGEVIRRVSIDLPDGEPVDTDSDRPS</sequence>
<dbReference type="RefSeq" id="WP_205356905.1">
    <property type="nucleotide sequence ID" value="NZ_JADKYB010000005.1"/>
</dbReference>
<evidence type="ECO:0000313" key="2">
    <source>
        <dbReference type="Proteomes" id="UP000749040"/>
    </source>
</evidence>
<name>A0ABS2TNX1_9ACTN</name>
<protein>
    <submittedName>
        <fullName evidence="1">Uncharacterized protein</fullName>
    </submittedName>
</protein>
<gene>
    <name evidence="1" type="ORF">ITX44_10875</name>
</gene>
<accession>A0ABS2TNX1</accession>
<organism evidence="1 2">
    <name type="scientific">Actinacidiphila acididurans</name>
    <dbReference type="NCBI Taxonomy" id="2784346"/>
    <lineage>
        <taxon>Bacteria</taxon>
        <taxon>Bacillati</taxon>
        <taxon>Actinomycetota</taxon>
        <taxon>Actinomycetes</taxon>
        <taxon>Kitasatosporales</taxon>
        <taxon>Streptomycetaceae</taxon>
        <taxon>Actinacidiphila</taxon>
    </lineage>
</organism>